<keyword evidence="1" id="KW-1133">Transmembrane helix</keyword>
<dbReference type="InterPro" id="IPR014529">
    <property type="entry name" value="UCP026631"/>
</dbReference>
<dbReference type="Proteomes" id="UP001595533">
    <property type="component" value="Unassembled WGS sequence"/>
</dbReference>
<protein>
    <submittedName>
        <fullName evidence="3">PH domain-containing protein</fullName>
    </submittedName>
</protein>
<dbReference type="PIRSF" id="PIRSF026631">
    <property type="entry name" value="UCP026631"/>
    <property type="match status" value="1"/>
</dbReference>
<accession>A0ABV7JFD6</accession>
<feature type="domain" description="YdbS-like PH" evidence="2">
    <location>
        <begin position="265"/>
        <end position="341"/>
    </location>
</feature>
<dbReference type="EMBL" id="JBHRTS010000008">
    <property type="protein sequence ID" value="MFC3195401.1"/>
    <property type="molecule type" value="Genomic_DNA"/>
</dbReference>
<evidence type="ECO:0000313" key="3">
    <source>
        <dbReference type="EMBL" id="MFC3195401.1"/>
    </source>
</evidence>
<dbReference type="RefSeq" id="WP_077412685.1">
    <property type="nucleotide sequence ID" value="NZ_JBHRTS010000008.1"/>
</dbReference>
<feature type="domain" description="YdbS-like PH" evidence="2">
    <location>
        <begin position="66"/>
        <end position="143"/>
    </location>
</feature>
<evidence type="ECO:0000256" key="1">
    <source>
        <dbReference type="SAM" id="Phobius"/>
    </source>
</evidence>
<name>A0ABV7JFD6_9GAMM</name>
<proteinExistence type="predicted"/>
<evidence type="ECO:0000259" key="2">
    <source>
        <dbReference type="Pfam" id="PF03703"/>
    </source>
</evidence>
<dbReference type="PANTHER" id="PTHR34473:SF2">
    <property type="entry name" value="UPF0699 TRANSMEMBRANE PROTEIN YDBT"/>
    <property type="match status" value="1"/>
</dbReference>
<organism evidence="3 4">
    <name type="scientific">Marinicella sediminis</name>
    <dbReference type="NCBI Taxonomy" id="1792834"/>
    <lineage>
        <taxon>Bacteria</taxon>
        <taxon>Pseudomonadati</taxon>
        <taxon>Pseudomonadota</taxon>
        <taxon>Gammaproteobacteria</taxon>
        <taxon>Lysobacterales</taxon>
        <taxon>Marinicellaceae</taxon>
        <taxon>Marinicella</taxon>
    </lineage>
</organism>
<evidence type="ECO:0000313" key="4">
    <source>
        <dbReference type="Proteomes" id="UP001595533"/>
    </source>
</evidence>
<dbReference type="PANTHER" id="PTHR34473">
    <property type="entry name" value="UPF0699 TRANSMEMBRANE PROTEIN YDBS"/>
    <property type="match status" value="1"/>
</dbReference>
<reference evidence="4" key="1">
    <citation type="journal article" date="2019" name="Int. J. Syst. Evol. Microbiol.">
        <title>The Global Catalogue of Microorganisms (GCM) 10K type strain sequencing project: providing services to taxonomists for standard genome sequencing and annotation.</title>
        <authorList>
            <consortium name="The Broad Institute Genomics Platform"/>
            <consortium name="The Broad Institute Genome Sequencing Center for Infectious Disease"/>
            <person name="Wu L."/>
            <person name="Ma J."/>
        </authorList>
    </citation>
    <scope>NUCLEOTIDE SEQUENCE [LARGE SCALE GENOMIC DNA]</scope>
    <source>
        <strain evidence="4">KCTC 42953</strain>
    </source>
</reference>
<feature type="transmembrane region" description="Helical" evidence="1">
    <location>
        <begin position="47"/>
        <end position="67"/>
    </location>
</feature>
<gene>
    <name evidence="3" type="ORF">ACFODZ_14195</name>
</gene>
<feature type="domain" description="YdbS-like PH" evidence="2">
    <location>
        <begin position="405"/>
        <end position="483"/>
    </location>
</feature>
<comment type="caution">
    <text evidence="3">The sequence shown here is derived from an EMBL/GenBank/DDBJ whole genome shotgun (WGS) entry which is preliminary data.</text>
</comment>
<sequence length="496" mass="56227">MSQQELQTAGHRLHNSSPLFLFIEAIKKMVFPLLLGIIGTSGDKQDWIIIGVAALASVMTIVQFWFYHYWLEEDRLVVKEGILFKSLRQVPYERIQNLNVEKNVLHRLFGVATLQVESASGAKPEAVIRVISQDQVAHIQNIIKQRAKPALVESDVVEVASEAVEHPALYQMSHKDVATYGFISHKALVPIGIVGSVLSQNDYYRDRFVGMISGFAGDLHVEQWAVSEWLVYSSAFALLMLVTIWLSSIAMAFLKLHGFTLSHPDNNLHADMGLLTRLTANIPVRRIQLIKLKHSPLHRLFKKVSIKMETAGGVTEQSGITMSWLAPLVSEPDGFELIKQIQPEVDLLRTDWQPLESRAWKRVFKKGLFFILLIMAPLIYFFEGWGLLMLLLIPPAYAYAQAYIRHAAYAVTDELIACRQGVFFRRLSVVRIGKIQNVSYLQTPFDRRNGMARLTVDTAGSNPVTQDINVHYLNQDKVSHLVQQLTEQVSQVKFIW</sequence>
<feature type="transmembrane region" description="Helical" evidence="1">
    <location>
        <begin position="20"/>
        <end position="40"/>
    </location>
</feature>
<dbReference type="InterPro" id="IPR005182">
    <property type="entry name" value="YdbS-like_PH"/>
</dbReference>
<feature type="transmembrane region" description="Helical" evidence="1">
    <location>
        <begin position="229"/>
        <end position="254"/>
    </location>
</feature>
<keyword evidence="1" id="KW-0472">Membrane</keyword>
<dbReference type="Pfam" id="PF03703">
    <property type="entry name" value="bPH_2"/>
    <property type="match status" value="3"/>
</dbReference>
<keyword evidence="1" id="KW-0812">Transmembrane</keyword>
<keyword evidence="4" id="KW-1185">Reference proteome</keyword>
<feature type="transmembrane region" description="Helical" evidence="1">
    <location>
        <begin position="368"/>
        <end position="393"/>
    </location>
</feature>